<protein>
    <submittedName>
        <fullName evidence="2">Uncharacterized protein</fullName>
    </submittedName>
</protein>
<proteinExistence type="predicted"/>
<reference evidence="3" key="1">
    <citation type="journal article" date="2019" name="Int. J. Syst. Evol. Microbiol.">
        <title>The Global Catalogue of Microorganisms (GCM) 10K type strain sequencing project: providing services to taxonomists for standard genome sequencing and annotation.</title>
        <authorList>
            <consortium name="The Broad Institute Genomics Platform"/>
            <consortium name="The Broad Institute Genome Sequencing Center for Infectious Disease"/>
            <person name="Wu L."/>
            <person name="Ma J."/>
        </authorList>
    </citation>
    <scope>NUCLEOTIDE SEQUENCE [LARGE SCALE GENOMIC DNA]</scope>
    <source>
        <strain evidence="3">JCM 17986</strain>
    </source>
</reference>
<evidence type="ECO:0000256" key="1">
    <source>
        <dbReference type="SAM" id="MobiDB-lite"/>
    </source>
</evidence>
<evidence type="ECO:0000313" key="3">
    <source>
        <dbReference type="Proteomes" id="UP001500466"/>
    </source>
</evidence>
<organism evidence="2 3">
    <name type="scientific">Yinghuangia aomiensis</name>
    <dbReference type="NCBI Taxonomy" id="676205"/>
    <lineage>
        <taxon>Bacteria</taxon>
        <taxon>Bacillati</taxon>
        <taxon>Actinomycetota</taxon>
        <taxon>Actinomycetes</taxon>
        <taxon>Kitasatosporales</taxon>
        <taxon>Streptomycetaceae</taxon>
        <taxon>Yinghuangia</taxon>
    </lineage>
</organism>
<accession>A0ABP9HAG8</accession>
<name>A0ABP9HAG8_9ACTN</name>
<dbReference type="Proteomes" id="UP001500466">
    <property type="component" value="Unassembled WGS sequence"/>
</dbReference>
<evidence type="ECO:0000313" key="2">
    <source>
        <dbReference type="EMBL" id="GAA4965545.1"/>
    </source>
</evidence>
<dbReference type="EMBL" id="BAABHS010000010">
    <property type="protein sequence ID" value="GAA4965545.1"/>
    <property type="molecule type" value="Genomic_DNA"/>
</dbReference>
<sequence>MTTPDELERAFTLMTAAARYDALRTRDSLAFGDDQDAALSRAEVLEMLALSEVVARKAGYGRQLAVRSARQAGASWAQIGAALGTSKQAAWEAHNRWIDDQAQQHDNPGHLGWDADDIAAAHALADAPDEESEAGGGKQDTGKGAATDGATPDRA</sequence>
<feature type="region of interest" description="Disordered" evidence="1">
    <location>
        <begin position="101"/>
        <end position="155"/>
    </location>
</feature>
<gene>
    <name evidence="2" type="ORF">GCM10023205_32380</name>
</gene>
<dbReference type="RefSeq" id="WP_345676177.1">
    <property type="nucleotide sequence ID" value="NZ_BAABHS010000010.1"/>
</dbReference>
<comment type="caution">
    <text evidence="2">The sequence shown here is derived from an EMBL/GenBank/DDBJ whole genome shotgun (WGS) entry which is preliminary data.</text>
</comment>
<keyword evidence="3" id="KW-1185">Reference proteome</keyword>